<dbReference type="RefSeq" id="WP_147646772.1">
    <property type="nucleotide sequence ID" value="NZ_CP042806.1"/>
</dbReference>
<protein>
    <submittedName>
        <fullName evidence="7">FUSC family protein</fullName>
    </submittedName>
</protein>
<evidence type="ECO:0000313" key="7">
    <source>
        <dbReference type="EMBL" id="QEE27581.1"/>
    </source>
</evidence>
<feature type="transmembrane region" description="Helical" evidence="5">
    <location>
        <begin position="116"/>
        <end position="133"/>
    </location>
</feature>
<evidence type="ECO:0000313" key="8">
    <source>
        <dbReference type="Proteomes" id="UP000321820"/>
    </source>
</evidence>
<name>A0A5B9EAY4_9BACT</name>
<feature type="transmembrane region" description="Helical" evidence="5">
    <location>
        <begin position="261"/>
        <end position="291"/>
    </location>
</feature>
<keyword evidence="8" id="KW-1185">Reference proteome</keyword>
<proteinExistence type="predicted"/>
<evidence type="ECO:0000256" key="5">
    <source>
        <dbReference type="SAM" id="Phobius"/>
    </source>
</evidence>
<feature type="domain" description="Integral membrane bound transporter" evidence="6">
    <location>
        <begin position="218"/>
        <end position="343"/>
    </location>
</feature>
<evidence type="ECO:0000259" key="6">
    <source>
        <dbReference type="Pfam" id="PF13515"/>
    </source>
</evidence>
<feature type="transmembrane region" description="Helical" evidence="5">
    <location>
        <begin position="148"/>
        <end position="169"/>
    </location>
</feature>
<organism evidence="7 8">
    <name type="scientific">Terriglobus albidus</name>
    <dbReference type="NCBI Taxonomy" id="1592106"/>
    <lineage>
        <taxon>Bacteria</taxon>
        <taxon>Pseudomonadati</taxon>
        <taxon>Acidobacteriota</taxon>
        <taxon>Terriglobia</taxon>
        <taxon>Terriglobales</taxon>
        <taxon>Acidobacteriaceae</taxon>
        <taxon>Terriglobus</taxon>
    </lineage>
</organism>
<dbReference type="EMBL" id="CP042806">
    <property type="protein sequence ID" value="QEE27581.1"/>
    <property type="molecule type" value="Genomic_DNA"/>
</dbReference>
<reference evidence="7 8" key="1">
    <citation type="submission" date="2019-08" db="EMBL/GenBank/DDBJ databases">
        <title>Complete genome sequence of Terriglobus albidus strain ORNL.</title>
        <authorList>
            <person name="Podar M."/>
        </authorList>
    </citation>
    <scope>NUCLEOTIDE SEQUENCE [LARGE SCALE GENOMIC DNA]</scope>
    <source>
        <strain evidence="7 8">ORNL</strain>
    </source>
</reference>
<feature type="transmembrane region" description="Helical" evidence="5">
    <location>
        <begin position="46"/>
        <end position="65"/>
    </location>
</feature>
<evidence type="ECO:0000256" key="3">
    <source>
        <dbReference type="ARBA" id="ARBA00022989"/>
    </source>
</evidence>
<keyword evidence="2 5" id="KW-0812">Transmembrane</keyword>
<comment type="subcellular location">
    <subcellularLocation>
        <location evidence="1">Membrane</location>
        <topology evidence="1">Multi-pass membrane protein</topology>
    </subcellularLocation>
</comment>
<evidence type="ECO:0000256" key="4">
    <source>
        <dbReference type="ARBA" id="ARBA00023136"/>
    </source>
</evidence>
<dbReference type="KEGG" id="talb:FTW19_05925"/>
<dbReference type="GO" id="GO:0016020">
    <property type="term" value="C:membrane"/>
    <property type="evidence" value="ECO:0007669"/>
    <property type="project" value="UniProtKB-SubCell"/>
</dbReference>
<feature type="transmembrane region" description="Helical" evidence="5">
    <location>
        <begin position="330"/>
        <end position="350"/>
    </location>
</feature>
<feature type="transmembrane region" description="Helical" evidence="5">
    <location>
        <begin position="297"/>
        <end position="318"/>
    </location>
</feature>
<evidence type="ECO:0000256" key="1">
    <source>
        <dbReference type="ARBA" id="ARBA00004141"/>
    </source>
</evidence>
<dbReference type="Pfam" id="PF13515">
    <property type="entry name" value="FUSC_2"/>
    <property type="match status" value="1"/>
</dbReference>
<evidence type="ECO:0000256" key="2">
    <source>
        <dbReference type="ARBA" id="ARBA00022692"/>
    </source>
</evidence>
<keyword evidence="4 5" id="KW-0472">Membrane</keyword>
<gene>
    <name evidence="7" type="ORF">FTW19_05925</name>
</gene>
<sequence>MANEEVIKITRFAWNEAEPLHALICLPAVLLVMAVGILIDQQSWAAMAVGGAMCVGFGSFQQPIFYRYGPMLAAAFGITISTFLGALFAVDSFALGCVCVLWAFIYGLMQAQGTAASWVGVQCCVYLIISSAAPDTHGRVLGTFHQAALRGVATLVGAALEFFAILYFWRFVPRITANLTDPHFDPRKFRVNYLFSHITPRSIYFHFAVRLAVTIAIAVMLYRVWWPLPNGYWIAMTAILVVKPEFYLTTERTILRLLGTYLGAGVATVVATLLRPNLWVLVVLVLVYLWVSYVFMNVNYGVFSVAITGYIAFLLAFNHLPEEYVLHNRILATTIGGLLALAIHAIFHLFRRAWPAPEDEPAV</sequence>
<dbReference type="Proteomes" id="UP000321820">
    <property type="component" value="Chromosome"/>
</dbReference>
<keyword evidence="3 5" id="KW-1133">Transmembrane helix</keyword>
<feature type="transmembrane region" description="Helical" evidence="5">
    <location>
        <begin position="203"/>
        <end position="225"/>
    </location>
</feature>
<feature type="transmembrane region" description="Helical" evidence="5">
    <location>
        <begin position="71"/>
        <end position="104"/>
    </location>
</feature>
<dbReference type="AlphaFoldDB" id="A0A5B9EAY4"/>
<accession>A0A5B9EAY4</accession>
<dbReference type="OrthoDB" id="128040at2"/>
<dbReference type="InterPro" id="IPR049453">
    <property type="entry name" value="Memb_transporter_dom"/>
</dbReference>
<feature type="transmembrane region" description="Helical" evidence="5">
    <location>
        <begin position="20"/>
        <end position="39"/>
    </location>
</feature>